<dbReference type="EMBL" id="JARBHB010000007">
    <property type="protein sequence ID" value="KAJ8878337.1"/>
    <property type="molecule type" value="Genomic_DNA"/>
</dbReference>
<evidence type="ECO:0000313" key="1">
    <source>
        <dbReference type="EMBL" id="KAJ8878337.1"/>
    </source>
</evidence>
<sequence>MIAAEVASHAKASRGRFKHSVCKDHFRFRRGRSESPPPLVSPRAIRSRAAHKPIYISPKRFWEHAMPIHTPTTSCLSAAWRFIAGNADCRLNLNTHGSSFVALSFILPFDGTNETSAP</sequence>
<dbReference type="Proteomes" id="UP001159363">
    <property type="component" value="Chromosome 6"/>
</dbReference>
<comment type="caution">
    <text evidence="1">The sequence shown here is derived from an EMBL/GenBank/DDBJ whole genome shotgun (WGS) entry which is preliminary data.</text>
</comment>
<name>A0ABQ9H247_9NEOP</name>
<reference evidence="1 2" key="1">
    <citation type="submission" date="2023-02" db="EMBL/GenBank/DDBJ databases">
        <title>LHISI_Scaffold_Assembly.</title>
        <authorList>
            <person name="Stuart O.P."/>
            <person name="Cleave R."/>
            <person name="Magrath M.J.L."/>
            <person name="Mikheyev A.S."/>
        </authorList>
    </citation>
    <scope>NUCLEOTIDE SEQUENCE [LARGE SCALE GENOMIC DNA]</scope>
    <source>
        <strain evidence="1">Daus_M_001</strain>
        <tissue evidence="1">Leg muscle</tissue>
    </source>
</reference>
<accession>A0ABQ9H247</accession>
<proteinExistence type="predicted"/>
<organism evidence="1 2">
    <name type="scientific">Dryococelus australis</name>
    <dbReference type="NCBI Taxonomy" id="614101"/>
    <lineage>
        <taxon>Eukaryota</taxon>
        <taxon>Metazoa</taxon>
        <taxon>Ecdysozoa</taxon>
        <taxon>Arthropoda</taxon>
        <taxon>Hexapoda</taxon>
        <taxon>Insecta</taxon>
        <taxon>Pterygota</taxon>
        <taxon>Neoptera</taxon>
        <taxon>Polyneoptera</taxon>
        <taxon>Phasmatodea</taxon>
        <taxon>Verophasmatodea</taxon>
        <taxon>Anareolatae</taxon>
        <taxon>Phasmatidae</taxon>
        <taxon>Eurycanthinae</taxon>
        <taxon>Dryococelus</taxon>
    </lineage>
</organism>
<protein>
    <submittedName>
        <fullName evidence="1">Uncharacterized protein</fullName>
    </submittedName>
</protein>
<gene>
    <name evidence="1" type="ORF">PR048_018914</name>
</gene>
<evidence type="ECO:0000313" key="2">
    <source>
        <dbReference type="Proteomes" id="UP001159363"/>
    </source>
</evidence>
<keyword evidence="2" id="KW-1185">Reference proteome</keyword>